<name>A0A158GY53_9BURK</name>
<sequence length="134" mass="15280">MKWTRRLPCEDTDGRQPDVWPRQAPAAVVSSLSTPDKRHLASQIAVRRHGERLDMRESGRLLRTFPQQVCHMLGLSDEQFQSEAFSLTFNSLMNHFANRLGIEPADTLSARRYARHGTRGITLRENNREGPAAQ</sequence>
<gene>
    <name evidence="1" type="ORF">AWB69_03480</name>
</gene>
<proteinExistence type="predicted"/>
<evidence type="ECO:0000313" key="2">
    <source>
        <dbReference type="Proteomes" id="UP000054683"/>
    </source>
</evidence>
<dbReference type="Proteomes" id="UP000054683">
    <property type="component" value="Unassembled WGS sequence"/>
</dbReference>
<dbReference type="AlphaFoldDB" id="A0A158GY53"/>
<organism evidence="1 2">
    <name type="scientific">Caballeronia udeis</name>
    <dbReference type="NCBI Taxonomy" id="1232866"/>
    <lineage>
        <taxon>Bacteria</taxon>
        <taxon>Pseudomonadati</taxon>
        <taxon>Pseudomonadota</taxon>
        <taxon>Betaproteobacteria</taxon>
        <taxon>Burkholderiales</taxon>
        <taxon>Burkholderiaceae</taxon>
        <taxon>Caballeronia</taxon>
    </lineage>
</organism>
<evidence type="ECO:0000313" key="1">
    <source>
        <dbReference type="EMBL" id="SAL36410.1"/>
    </source>
</evidence>
<reference evidence="1 2" key="1">
    <citation type="submission" date="2016-01" db="EMBL/GenBank/DDBJ databases">
        <authorList>
            <person name="Oliw E.H."/>
        </authorList>
    </citation>
    <scope>NUCLEOTIDE SEQUENCE [LARGE SCALE GENOMIC DNA]</scope>
    <source>
        <strain evidence="1">LMG 27134</strain>
    </source>
</reference>
<accession>A0A158GY53</accession>
<protein>
    <submittedName>
        <fullName evidence="1">Uncharacterized protein</fullName>
    </submittedName>
</protein>
<dbReference type="EMBL" id="FCOK02000021">
    <property type="protein sequence ID" value="SAL36410.1"/>
    <property type="molecule type" value="Genomic_DNA"/>
</dbReference>